<dbReference type="OrthoDB" id="1555531at2759"/>
<evidence type="ECO:0000313" key="5">
    <source>
        <dbReference type="EMBL" id="KAG1302056.1"/>
    </source>
</evidence>
<keyword evidence="2" id="KW-0539">Nucleus</keyword>
<dbReference type="InterPro" id="IPR036864">
    <property type="entry name" value="Zn2-C6_fun-type_DNA-bd_sf"/>
</dbReference>
<dbReference type="SUPFAM" id="SSF57701">
    <property type="entry name" value="Zn2/Cys6 DNA-binding domain"/>
    <property type="match status" value="1"/>
</dbReference>
<dbReference type="GO" id="GO:0008270">
    <property type="term" value="F:zinc ion binding"/>
    <property type="evidence" value="ECO:0007669"/>
    <property type="project" value="InterPro"/>
</dbReference>
<dbReference type="CDD" id="cd00130">
    <property type="entry name" value="PAS"/>
    <property type="match status" value="1"/>
</dbReference>
<evidence type="ECO:0000256" key="3">
    <source>
        <dbReference type="SAM" id="MobiDB-lite"/>
    </source>
</evidence>
<dbReference type="InterPro" id="IPR001138">
    <property type="entry name" value="Zn2Cys6_DnaBD"/>
</dbReference>
<dbReference type="PROSITE" id="PS00463">
    <property type="entry name" value="ZN2_CY6_FUNGAL_1"/>
    <property type="match status" value="1"/>
</dbReference>
<feature type="domain" description="Zn(2)-C6 fungal-type" evidence="4">
    <location>
        <begin position="27"/>
        <end position="58"/>
    </location>
</feature>
<gene>
    <name evidence="5" type="ORF">G6F64_011257</name>
</gene>
<comment type="caution">
    <text evidence="5">The sequence shown here is derived from an EMBL/GenBank/DDBJ whole genome shotgun (WGS) entry which is preliminary data.</text>
</comment>
<evidence type="ECO:0000313" key="6">
    <source>
        <dbReference type="Proteomes" id="UP000716291"/>
    </source>
</evidence>
<dbReference type="AlphaFoldDB" id="A0A9P6WZL6"/>
<dbReference type="Proteomes" id="UP000716291">
    <property type="component" value="Unassembled WGS sequence"/>
</dbReference>
<dbReference type="PANTHER" id="PTHR47659">
    <property type="entry name" value="ZN(II)2CYS6 TRANSCRIPTION FACTOR (EUROFUNG)-RELATED"/>
    <property type="match status" value="1"/>
</dbReference>
<keyword evidence="1" id="KW-0479">Metal-binding</keyword>
<feature type="region of interest" description="Disordered" evidence="3">
    <location>
        <begin position="247"/>
        <end position="273"/>
    </location>
</feature>
<organism evidence="5 6">
    <name type="scientific">Rhizopus oryzae</name>
    <name type="common">Mucormycosis agent</name>
    <name type="synonym">Rhizopus arrhizus var. delemar</name>
    <dbReference type="NCBI Taxonomy" id="64495"/>
    <lineage>
        <taxon>Eukaryota</taxon>
        <taxon>Fungi</taxon>
        <taxon>Fungi incertae sedis</taxon>
        <taxon>Mucoromycota</taxon>
        <taxon>Mucoromycotina</taxon>
        <taxon>Mucoromycetes</taxon>
        <taxon>Mucorales</taxon>
        <taxon>Mucorineae</taxon>
        <taxon>Rhizopodaceae</taxon>
        <taxon>Rhizopus</taxon>
    </lineage>
</organism>
<dbReference type="InterPro" id="IPR050335">
    <property type="entry name" value="ERT1_acuK_gluconeogen_tf"/>
</dbReference>
<evidence type="ECO:0000259" key="4">
    <source>
        <dbReference type="PROSITE" id="PS50048"/>
    </source>
</evidence>
<reference evidence="5" key="1">
    <citation type="journal article" date="2020" name="Microb. Genom.">
        <title>Genetic diversity of clinical and environmental Mucorales isolates obtained from an investigation of mucormycosis cases among solid organ transplant recipients.</title>
        <authorList>
            <person name="Nguyen M.H."/>
            <person name="Kaul D."/>
            <person name="Muto C."/>
            <person name="Cheng S.J."/>
            <person name="Richter R.A."/>
            <person name="Bruno V.M."/>
            <person name="Liu G."/>
            <person name="Beyhan S."/>
            <person name="Sundermann A.J."/>
            <person name="Mounaud S."/>
            <person name="Pasculle A.W."/>
            <person name="Nierman W.C."/>
            <person name="Driscoll E."/>
            <person name="Cumbie R."/>
            <person name="Clancy C.J."/>
            <person name="Dupont C.L."/>
        </authorList>
    </citation>
    <scope>NUCLEOTIDE SEQUENCE</scope>
    <source>
        <strain evidence="5">GL11</strain>
    </source>
</reference>
<dbReference type="GO" id="GO:0000981">
    <property type="term" value="F:DNA-binding transcription factor activity, RNA polymerase II-specific"/>
    <property type="evidence" value="ECO:0007669"/>
    <property type="project" value="InterPro"/>
</dbReference>
<evidence type="ECO:0000256" key="1">
    <source>
        <dbReference type="ARBA" id="ARBA00022723"/>
    </source>
</evidence>
<evidence type="ECO:0000256" key="2">
    <source>
        <dbReference type="ARBA" id="ARBA00023242"/>
    </source>
</evidence>
<dbReference type="InterPro" id="IPR000014">
    <property type="entry name" value="PAS"/>
</dbReference>
<sequence>MNYNNIILPELSLEESQIKKKPHVHIACNNCKKAHLACDESRPCHRCRITDKADSCQNTKHKKRGRPKLPKDELTKKAKKLNVMIPELVNSTFSSTQSKEVSSMLTIFITLDLCCARASNESIDFLDLYPQELSQRSIYDFILPGEEERVAKIHNHLLHNVTRQHKIPNNVLCSSSDLFYSTPTKKLLDIANGSQTFKQTIKFRRKEREQEMNTSFYLGGGLGADLLDATSLNRLYIVCVLSPTRAQKTGKSDPVREQERTSVSPVSPSQSDHLKGKFDLFQKKSASQQNESHNVHPNELYYFQTTSSRLSSDAMARTSDLYLSGTNLVNTNISFSPLAKYNNMSNSL</sequence>
<feature type="compositionally biased region" description="Polar residues" evidence="3">
    <location>
        <begin position="261"/>
        <end position="271"/>
    </location>
</feature>
<name>A0A9P6WZL6_RHIOR</name>
<protein>
    <recommendedName>
        <fullName evidence="4">Zn(2)-C6 fungal-type domain-containing protein</fullName>
    </recommendedName>
</protein>
<dbReference type="PANTHER" id="PTHR47659:SF4">
    <property type="entry name" value="ZN(II)2CYS6 TRANSCRIPTION FACTOR (EUROFUNG)"/>
    <property type="match status" value="1"/>
</dbReference>
<dbReference type="EMBL" id="JAANQT010002660">
    <property type="protein sequence ID" value="KAG1302056.1"/>
    <property type="molecule type" value="Genomic_DNA"/>
</dbReference>
<feature type="compositionally biased region" description="Basic and acidic residues" evidence="3">
    <location>
        <begin position="250"/>
        <end position="260"/>
    </location>
</feature>
<dbReference type="Gene3D" id="4.10.240.10">
    <property type="entry name" value="Zn(2)-C6 fungal-type DNA-binding domain"/>
    <property type="match status" value="1"/>
</dbReference>
<proteinExistence type="predicted"/>
<keyword evidence="6" id="KW-1185">Reference proteome</keyword>
<dbReference type="PROSITE" id="PS50048">
    <property type="entry name" value="ZN2_CY6_FUNGAL_2"/>
    <property type="match status" value="1"/>
</dbReference>
<accession>A0A9P6WZL6</accession>